<sequence length="235" mass="25530">MLRIVVLSVLFSLLTACGGGGGGGGGSTPSNGGPSNKSAAGVWDNSEQGANFQLITLIDERSHALLYIPDAPLMLQCPLKIDGSRFTCTPTSKYSVAGTISEKRSLKGTISEEGTVIYNFELTYHEFSDTEVSIDELEGFWEQSVSVTETIQIKTDGEISGSDNTGCIVNGEIEYISPNVNVQSIRLRYSNCDREGQYYGKSIYLVNPNSVNDPSGWLVFTSSNELIYEAFYLEQ</sequence>
<dbReference type="Proteomes" id="UP001161389">
    <property type="component" value="Unassembled WGS sequence"/>
</dbReference>
<evidence type="ECO:0000256" key="1">
    <source>
        <dbReference type="SAM" id="MobiDB-lite"/>
    </source>
</evidence>
<comment type="caution">
    <text evidence="3">The sequence shown here is derived from an EMBL/GenBank/DDBJ whole genome shotgun (WGS) entry which is preliminary data.</text>
</comment>
<gene>
    <name evidence="3" type="ORF">GCM10007876_22390</name>
</gene>
<evidence type="ECO:0008006" key="5">
    <source>
        <dbReference type="Google" id="ProtNLM"/>
    </source>
</evidence>
<dbReference type="RefSeq" id="WP_284381471.1">
    <property type="nucleotide sequence ID" value="NZ_BSNM01000014.1"/>
</dbReference>
<protein>
    <recommendedName>
        <fullName evidence="5">Lipoprotein</fullName>
    </recommendedName>
</protein>
<evidence type="ECO:0000256" key="2">
    <source>
        <dbReference type="SAM" id="SignalP"/>
    </source>
</evidence>
<name>A0AA37SB12_9GAMM</name>
<feature type="region of interest" description="Disordered" evidence="1">
    <location>
        <begin position="22"/>
        <end position="42"/>
    </location>
</feature>
<feature type="signal peptide" evidence="2">
    <location>
        <begin position="1"/>
        <end position="18"/>
    </location>
</feature>
<dbReference type="PROSITE" id="PS51257">
    <property type="entry name" value="PROKAR_LIPOPROTEIN"/>
    <property type="match status" value="1"/>
</dbReference>
<organism evidence="3 4">
    <name type="scientific">Litoribrevibacter albus</name>
    <dbReference type="NCBI Taxonomy" id="1473156"/>
    <lineage>
        <taxon>Bacteria</taxon>
        <taxon>Pseudomonadati</taxon>
        <taxon>Pseudomonadota</taxon>
        <taxon>Gammaproteobacteria</taxon>
        <taxon>Oceanospirillales</taxon>
        <taxon>Oceanospirillaceae</taxon>
        <taxon>Litoribrevibacter</taxon>
    </lineage>
</organism>
<evidence type="ECO:0000313" key="4">
    <source>
        <dbReference type="Proteomes" id="UP001161389"/>
    </source>
</evidence>
<feature type="chain" id="PRO_5041303489" description="Lipoprotein" evidence="2">
    <location>
        <begin position="19"/>
        <end position="235"/>
    </location>
</feature>
<keyword evidence="2" id="KW-0732">Signal</keyword>
<dbReference type="EMBL" id="BSNM01000014">
    <property type="protein sequence ID" value="GLQ31760.1"/>
    <property type="molecule type" value="Genomic_DNA"/>
</dbReference>
<reference evidence="3" key="2">
    <citation type="submission" date="2023-01" db="EMBL/GenBank/DDBJ databases">
        <title>Draft genome sequence of Litoribrevibacter albus strain NBRC 110071.</title>
        <authorList>
            <person name="Sun Q."/>
            <person name="Mori K."/>
        </authorList>
    </citation>
    <scope>NUCLEOTIDE SEQUENCE</scope>
    <source>
        <strain evidence="3">NBRC 110071</strain>
    </source>
</reference>
<dbReference type="AlphaFoldDB" id="A0AA37SB12"/>
<reference evidence="3" key="1">
    <citation type="journal article" date="2014" name="Int. J. Syst. Evol. Microbiol.">
        <title>Complete genome sequence of Corynebacterium casei LMG S-19264T (=DSM 44701T), isolated from a smear-ripened cheese.</title>
        <authorList>
            <consortium name="US DOE Joint Genome Institute (JGI-PGF)"/>
            <person name="Walter F."/>
            <person name="Albersmeier A."/>
            <person name="Kalinowski J."/>
            <person name="Ruckert C."/>
        </authorList>
    </citation>
    <scope>NUCLEOTIDE SEQUENCE</scope>
    <source>
        <strain evidence="3">NBRC 110071</strain>
    </source>
</reference>
<keyword evidence="4" id="KW-1185">Reference proteome</keyword>
<accession>A0AA37SB12</accession>
<evidence type="ECO:0000313" key="3">
    <source>
        <dbReference type="EMBL" id="GLQ31760.1"/>
    </source>
</evidence>
<proteinExistence type="predicted"/>